<dbReference type="PROSITE" id="PS52004">
    <property type="entry name" value="KS3_2"/>
    <property type="match status" value="2"/>
</dbReference>
<dbReference type="PANTHER" id="PTHR43775">
    <property type="entry name" value="FATTY ACID SYNTHASE"/>
    <property type="match status" value="1"/>
</dbReference>
<evidence type="ECO:0000256" key="1">
    <source>
        <dbReference type="ARBA" id="ARBA00004792"/>
    </source>
</evidence>
<dbReference type="InterPro" id="IPR032821">
    <property type="entry name" value="PKS_assoc"/>
</dbReference>
<dbReference type="SMART" id="SM00825">
    <property type="entry name" value="PKS_KS"/>
    <property type="match status" value="2"/>
</dbReference>
<dbReference type="RefSeq" id="WP_388308287.1">
    <property type="nucleotide sequence ID" value="NZ_JBIBDZ010000005.1"/>
</dbReference>
<dbReference type="InterPro" id="IPR014043">
    <property type="entry name" value="Acyl_transferase_dom"/>
</dbReference>
<feature type="region of interest" description="C-terminal hotdog fold" evidence="8">
    <location>
        <begin position="2082"/>
        <end position="2219"/>
    </location>
</feature>
<dbReference type="InterPro" id="IPR042104">
    <property type="entry name" value="PKS_dehydratase_sf"/>
</dbReference>
<dbReference type="Gene3D" id="3.40.366.10">
    <property type="entry name" value="Malonyl-Coenzyme A Acyl Carrier Protein, domain 2"/>
    <property type="match status" value="2"/>
</dbReference>
<feature type="region of interest" description="N-terminal hotdog fold" evidence="8">
    <location>
        <begin position="1945"/>
        <end position="2071"/>
    </location>
</feature>
<feature type="domain" description="Ketosynthase family 3 (KS3)" evidence="11">
    <location>
        <begin position="1055"/>
        <end position="1482"/>
    </location>
</feature>
<dbReference type="Pfam" id="PF21089">
    <property type="entry name" value="PKS_DH_N"/>
    <property type="match status" value="1"/>
</dbReference>
<dbReference type="PROSITE" id="PS00012">
    <property type="entry name" value="PHOSPHOPANTETHEINE"/>
    <property type="match status" value="1"/>
</dbReference>
<dbReference type="EMBL" id="JBIBDZ010000005">
    <property type="protein sequence ID" value="MFF5920754.1"/>
    <property type="molecule type" value="Genomic_DNA"/>
</dbReference>
<dbReference type="CDD" id="cd08956">
    <property type="entry name" value="KR_3_FAS_SDR_x"/>
    <property type="match status" value="1"/>
</dbReference>
<dbReference type="PROSITE" id="PS52019">
    <property type="entry name" value="PKS_MFAS_DH"/>
    <property type="match status" value="1"/>
</dbReference>
<feature type="compositionally biased region" description="Low complexity" evidence="9">
    <location>
        <begin position="931"/>
        <end position="944"/>
    </location>
</feature>
<dbReference type="SMART" id="SM00822">
    <property type="entry name" value="PKS_KR"/>
    <property type="match status" value="1"/>
</dbReference>
<keyword evidence="4" id="KW-0808">Transferase</keyword>
<dbReference type="SMART" id="SM00827">
    <property type="entry name" value="PKS_AT"/>
    <property type="match status" value="2"/>
</dbReference>
<keyword evidence="3" id="KW-0597">Phosphoprotein</keyword>
<dbReference type="InterPro" id="IPR036291">
    <property type="entry name" value="NAD(P)-bd_dom_sf"/>
</dbReference>
<evidence type="ECO:0000256" key="8">
    <source>
        <dbReference type="PROSITE-ProRule" id="PRU01363"/>
    </source>
</evidence>
<feature type="active site" description="Proton acceptor; for dehydratase activity" evidence="8">
    <location>
        <position position="1977"/>
    </location>
</feature>
<dbReference type="Pfam" id="PF16197">
    <property type="entry name" value="KAsynt_C_assoc"/>
    <property type="match status" value="2"/>
</dbReference>
<dbReference type="Gene3D" id="3.10.129.110">
    <property type="entry name" value="Polyketide synthase dehydratase"/>
    <property type="match status" value="1"/>
</dbReference>
<dbReference type="Gene3D" id="3.30.70.3290">
    <property type="match status" value="2"/>
</dbReference>
<accession>A0ABW6XTC6</accession>
<evidence type="ECO:0000259" key="12">
    <source>
        <dbReference type="PROSITE" id="PS52019"/>
    </source>
</evidence>
<dbReference type="Gene3D" id="1.10.1200.10">
    <property type="entry name" value="ACP-like"/>
    <property type="match status" value="2"/>
</dbReference>
<dbReference type="Gene3D" id="3.40.47.10">
    <property type="match status" value="2"/>
</dbReference>
<dbReference type="InterPro" id="IPR020807">
    <property type="entry name" value="PKS_DH"/>
</dbReference>
<dbReference type="InterPro" id="IPR014031">
    <property type="entry name" value="Ketoacyl_synth_C"/>
</dbReference>
<evidence type="ECO:0000256" key="7">
    <source>
        <dbReference type="ARBA" id="ARBA00023315"/>
    </source>
</evidence>
<keyword evidence="2" id="KW-0596">Phosphopantetheine</keyword>
<dbReference type="InterPro" id="IPR036736">
    <property type="entry name" value="ACP-like_sf"/>
</dbReference>
<dbReference type="PROSITE" id="PS00606">
    <property type="entry name" value="KS3_1"/>
    <property type="match status" value="1"/>
</dbReference>
<dbReference type="SMART" id="SM00826">
    <property type="entry name" value="PKS_DH"/>
    <property type="match status" value="1"/>
</dbReference>
<dbReference type="CDD" id="cd00833">
    <property type="entry name" value="PKS"/>
    <property type="match status" value="2"/>
</dbReference>
<dbReference type="InterPro" id="IPR016035">
    <property type="entry name" value="Acyl_Trfase/lysoPLipase"/>
</dbReference>
<dbReference type="SMART" id="SM01294">
    <property type="entry name" value="PKS_PP_betabranch"/>
    <property type="match status" value="1"/>
</dbReference>
<dbReference type="Pfam" id="PF00698">
    <property type="entry name" value="Acyl_transf_1"/>
    <property type="match status" value="2"/>
</dbReference>
<evidence type="ECO:0000313" key="13">
    <source>
        <dbReference type="EMBL" id="MFF5920754.1"/>
    </source>
</evidence>
<dbReference type="InterPro" id="IPR049552">
    <property type="entry name" value="PKS_DH_N"/>
</dbReference>
<dbReference type="InterPro" id="IPR009081">
    <property type="entry name" value="PP-bd_ACP"/>
</dbReference>
<dbReference type="InterPro" id="IPR018201">
    <property type="entry name" value="Ketoacyl_synth_AS"/>
</dbReference>
<evidence type="ECO:0000256" key="6">
    <source>
        <dbReference type="ARBA" id="ARBA00023268"/>
    </source>
</evidence>
<dbReference type="SUPFAM" id="SSF55048">
    <property type="entry name" value="Probable ACP-binding domain of malonyl-CoA ACP transacylase"/>
    <property type="match status" value="2"/>
</dbReference>
<evidence type="ECO:0000313" key="14">
    <source>
        <dbReference type="Proteomes" id="UP001602370"/>
    </source>
</evidence>
<keyword evidence="7" id="KW-0012">Acyltransferase</keyword>
<feature type="region of interest" description="Disordered" evidence="9">
    <location>
        <begin position="2061"/>
        <end position="2080"/>
    </location>
</feature>
<dbReference type="InterPro" id="IPR020806">
    <property type="entry name" value="PKS_PP-bd"/>
</dbReference>
<dbReference type="Gene3D" id="3.40.50.720">
    <property type="entry name" value="NAD(P)-binding Rossmann-like Domain"/>
    <property type="match status" value="1"/>
</dbReference>
<dbReference type="SUPFAM" id="SSF52151">
    <property type="entry name" value="FabD/lysophospholipase-like"/>
    <property type="match status" value="2"/>
</dbReference>
<dbReference type="InterPro" id="IPR050091">
    <property type="entry name" value="PKS_NRPS_Biosynth_Enz"/>
</dbReference>
<evidence type="ECO:0000256" key="2">
    <source>
        <dbReference type="ARBA" id="ARBA00022450"/>
    </source>
</evidence>
<feature type="active site" description="Proton donor; for dehydratase activity" evidence="8">
    <location>
        <position position="2142"/>
    </location>
</feature>
<dbReference type="PANTHER" id="PTHR43775:SF51">
    <property type="entry name" value="INACTIVE PHENOLPHTHIOCEROL SYNTHESIS POLYKETIDE SYNTHASE TYPE I PKS1-RELATED"/>
    <property type="match status" value="1"/>
</dbReference>
<evidence type="ECO:0000259" key="10">
    <source>
        <dbReference type="PROSITE" id="PS50075"/>
    </source>
</evidence>
<proteinExistence type="predicted"/>
<dbReference type="Pfam" id="PF02801">
    <property type="entry name" value="Ketoacyl-synt_C"/>
    <property type="match status" value="2"/>
</dbReference>
<dbReference type="Gene3D" id="3.90.180.10">
    <property type="entry name" value="Medium-chain alcohol dehydrogenases, catalytic domain"/>
    <property type="match status" value="1"/>
</dbReference>
<dbReference type="InterPro" id="IPR014030">
    <property type="entry name" value="Ketoacyl_synth_N"/>
</dbReference>
<comment type="pathway">
    <text evidence="1">Antibiotic biosynthesis.</text>
</comment>
<dbReference type="InterPro" id="IPR002364">
    <property type="entry name" value="Quin_OxRdtase/zeta-crystal_CS"/>
</dbReference>
<dbReference type="PROSITE" id="PS01162">
    <property type="entry name" value="QOR_ZETA_CRYSTAL"/>
    <property type="match status" value="1"/>
</dbReference>
<dbReference type="InterPro" id="IPR011032">
    <property type="entry name" value="GroES-like_sf"/>
</dbReference>
<reference evidence="13 14" key="1">
    <citation type="submission" date="2024-10" db="EMBL/GenBank/DDBJ databases">
        <title>The Natural Products Discovery Center: Release of the First 8490 Sequenced Strains for Exploring Actinobacteria Biosynthetic Diversity.</title>
        <authorList>
            <person name="Kalkreuter E."/>
            <person name="Kautsar S.A."/>
            <person name="Yang D."/>
            <person name="Bader C.D."/>
            <person name="Teijaro C.N."/>
            <person name="Fluegel L."/>
            <person name="Davis C.M."/>
            <person name="Simpson J.R."/>
            <person name="Lauterbach L."/>
            <person name="Steele A.D."/>
            <person name="Gui C."/>
            <person name="Meng S."/>
            <person name="Li G."/>
            <person name="Viehrig K."/>
            <person name="Ye F."/>
            <person name="Su P."/>
            <person name="Kiefer A.F."/>
            <person name="Nichols A."/>
            <person name="Cepeda A.J."/>
            <person name="Yan W."/>
            <person name="Fan B."/>
            <person name="Jiang Y."/>
            <person name="Adhikari A."/>
            <person name="Zheng C.-J."/>
            <person name="Schuster L."/>
            <person name="Cowan T.M."/>
            <person name="Smanski M.J."/>
            <person name="Chevrette M.G."/>
            <person name="De Carvalho L.P.S."/>
            <person name="Shen B."/>
        </authorList>
    </citation>
    <scope>NUCLEOTIDE SEQUENCE [LARGE SCALE GENOMIC DNA]</scope>
    <source>
        <strain evidence="13 14">NPDC012605</strain>
    </source>
</reference>
<sequence>MIRHAQIQAAATPSDSAVRGPSGGAAEMRGPTVQNGPSLQVPEGIDDRTVAVVGLSCRFPGGANPAEFWDLLRNGRDAIAEPPADRAHLASMADGSPRPGGFLPRVDTFDAEFFGISPREAAAMDPQQRLVLELAWEALEDSGIVPATLADTATGVFMGAIADDYAAVTHAAGPDATSAHTVTGLHRGIIANRVSYVLGLQGPSMVVDTAQSSALVAVHLACESLRRGESVVALAGGVNLNLAPESTHALAAFGSLSPDGRCYALDARANGYVRGEGGGVVALKLLSRALADGDRIHCVLHGGAVGSDGASDTLPTPNGKAQERVIRDAWDNARIPLEQAQYVEIHGSGTRVGDPIEASALGAVFASSRSPENPLRLGSVKTNIGHLEGASGIAGLVKTILCLAERELVPTLNYETPNPQIPFADLRLSAATESGPWPNPDGPLVAGVTSVGMGGTNCHLVLGSWPEDTASAIDITPHQRDDSDRSESLAWVLSGRGDKALRAQAARLREYLAARQDFGAAEIARALAHDRTAFGHRAVLVGADRNELLAALDAVADAGVHRGAVEGSSHQAVREAVFVFPGQGSQWAGMAAELLDSSPDFARIVEDCERALRPYRDWSLTDVLRGRPGAPALDRDDVVQPALWAVMVALAALWRAAGVEPAAVVGHSQGEIAAATVSGALTLDDAARLVAVRSAALGALAGRGGGMLTVSLPADRVREDLVAHPGLSVAAVNSPGMTVVAGDGTALDALAAQYGEDVRTRRVPVAYASHSPHVDAVRDTLPAELAGIAPRTGTVPLHSTVTATALDGSELDVDYWYRNLREPVQFEPAVRALLDAGHELFIEMSPHPVLALAVQQTAESADLPVAALGTLRRDEGGPQRLLLAFGEAFCHGADVDWSAVLPSGGTRAELPTYAFQRRRHWIAGHSDTARALPSAGTAPTPAASVRAAEDTEDAQDVERTRSLTGPAALELVRAHTAAVLRYDSAAEIEPRRTFRELGIDSVMVVELRNRLVAATGRKLPSTVVYDHPSPAALAAVLADGQHDAAAPEDRAGQDDDPIVIVGMGCRFPGGVDSPEALWQVVAEQRDVISGFPADRGWDLDGLYHPDPAHVGTTYVRNGGFLKSAAEFDAELFGISPREALAMDPQQRAFLETCWEALERAGIAPDSLRGTQAGVFAGVMAQEYGPRLGEAGAGAAGFGLTGTTSSVASGRVAYTLGLQGPALTVDTACSSSLVALHLAVQALRSGECSLALAGGVTVMSTPGIFVEFSRQRGLAADGRCKSFSADADGTAWAEGVGVLVVERLSDARRLGHEILAVVAGTAVNQDGASNGLTAPSGPAQERVIRAAVQDAGVSFSGVDAVEAHGTGTVLGDPIEAQALLATYGSERDGGRPLMLGSLKSNLGHAQAAAGVGGVIKMVMALRQEELPASLNVSRPSELVDWQSGGVEVLTEPRPWPAVEDRARRAGVSSFGISGTNAHVILAEAPAAEPVASGAGASAGNDGSGPLWVLSGRTEAALRAQATALVEALDASVEESDRDLGRALATTRTALDHRAAVTAEDRSEAVAALEALGRGEPHSALTLGTARPDDGLAYLFTGQGSQRVGMGRELYESEPVFAAALDAVCAELDACRGSVPGTPPIREVMFDDAEALNRTENTQCALFALQVALFRLFEHRGLAPDAVLGHSIGEFAAAHVAGILTLPDACALVAARGRLMQALPAGGAMLAVQASQEEVLPLLEGREHEVSIAAVNGPMAVVVSGDVEAVEQVAEAFAASGRKTRRLVVSHAFHSHRMDGMLDAFAAVTAGVTYAEPRITMVSTVTGGPVDVTADYWVRQVRREVRMSDGLAALHGLGMRTFLELGPDGVLSALGQDCLDDDALAFVPVLRRGRSEHRTLAAALGTLHVRGRGPDWKAVFGPGPTPGLPTYAFQRERYWLTARGTEGAAGHPLLGPAVELAESGQVVLTARLGRRTHPWLADHAVLGSVLLPGTAFLELAARAGAQSGTPRVAELTLLAPLVLPEEGRTEVQVVVAASGDDGQRALTVHARTEMPDGAVEPWTLHATGSLAPRDGAPATAPGLPSAEAEPLEVDGCYDELATAGYAYGPVFQGLRAAWRHGEALVAEVALPSSVTDAASYGLHPALLDAALHPIVMRALDDGNRRLLPFSWHGVTVRQPGSRTARVVITTTGADAVSLTLLDESRAVIAEVEELVLRPVSDEVAVPRSLHRLDWIPATVDREPSPSAAALGAADLGVGALYADLATLGQALDAGLPAPEVVLAPLAHLGDSGDATGLGERVDGSRADSGTAAHRALTLLQEWLADDRLADSRLVLVTRAAVATAADADVDPDLAAVWGLARSAQTENPGRVGLLDVESAADCRTALPLIAAEHQLAVRENELLVPMLGRATADGSLVPPAGVTAWRLGVRDRGTLDHLALEPCPEALAPLTEGEVRIAVRAAGVNFRDVLNTLGLYPGDPGLLGLEGAGVVTEVGPGVTGLDVGDRVMGLFSGAFGPVVVADHRRVAVMPADWTFAQAASAPIVFLTAYHALVDLAGLAAGERVLIHAAAGGVGMAAVQLARHLGAEVYGTAGPGKWDALRSLGLEGANLASSRTLDFESAFGAATEGRGMDVVLNSLAGEFIDASLRLLPNGGRFVEMGKTDLRDPEQIAADHPGVKYGFFDLLQEPTERIAELLTDVLRLLSSGALTPLPLSTWDMRRAPEAFRYVSQARHIGKVVLTLPPALDPDGTVLVTGATGALGGLVARHLVTEHGARRLLLVSRRGPDAPDSRELASELTESGAEVTLAACDTADRDALAQLLTGVRLTAVVHAAGVLDDGVITALTPERLDTVLAPKAAAARHLHELTADHDLAAFVLFSSVMGIIGGAGQGNYAAANAYLDALAQHRRAQHLPALSLAWGMWADTAGRPGAAGMAGSLSEADRGRLARTGLAPIDRTEGLALLDAALRMDAAALVPAPLDRATLGALGNQLPTVLRDLAPAAPRPAQTAATAATPTTATLRDRLAALGPDEREELLLDLVRVHTAAVLGRSSASGIPADRSFKDLGCDSLTLVELRNRLQTSADLRLPATFLFNYPTPIAVVAHLHGELGPVEGDSATSGELKTAPGLVELDGLEAALADLPDDTQDDIRDEIVQRLQALVARVPAQRTQADDKDLAARVESASVDELLAFIDSEL</sequence>
<dbReference type="Gene3D" id="3.40.50.11460">
    <property type="match status" value="1"/>
</dbReference>
<feature type="domain" description="PKS/mFAS DH" evidence="12">
    <location>
        <begin position="1945"/>
        <end position="2219"/>
    </location>
</feature>
<gene>
    <name evidence="13" type="ORF">ACFY8C_20780</name>
</gene>
<protein>
    <submittedName>
        <fullName evidence="13">SDR family NAD(P)-dependent oxidoreductase</fullName>
    </submittedName>
</protein>
<dbReference type="Pfam" id="PF14765">
    <property type="entry name" value="PS-DH"/>
    <property type="match status" value="1"/>
</dbReference>
<dbReference type="SMART" id="SM00823">
    <property type="entry name" value="PKS_PP"/>
    <property type="match status" value="2"/>
</dbReference>
<dbReference type="InterPro" id="IPR013968">
    <property type="entry name" value="PKS_KR"/>
</dbReference>
<dbReference type="InterPro" id="IPR057326">
    <property type="entry name" value="KR_dom"/>
</dbReference>
<dbReference type="CDD" id="cd05195">
    <property type="entry name" value="enoyl_red"/>
    <property type="match status" value="1"/>
</dbReference>
<feature type="domain" description="Ketosynthase family 3 (KS3)" evidence="11">
    <location>
        <begin position="47"/>
        <end position="464"/>
    </location>
</feature>
<dbReference type="SUPFAM" id="SSF53901">
    <property type="entry name" value="Thiolase-like"/>
    <property type="match status" value="2"/>
</dbReference>
<dbReference type="SUPFAM" id="SSF50129">
    <property type="entry name" value="GroES-like"/>
    <property type="match status" value="1"/>
</dbReference>
<dbReference type="Pfam" id="PF08240">
    <property type="entry name" value="ADH_N"/>
    <property type="match status" value="1"/>
</dbReference>
<feature type="region of interest" description="Disordered" evidence="9">
    <location>
        <begin position="1"/>
        <end position="42"/>
    </location>
</feature>
<dbReference type="InterPro" id="IPR013154">
    <property type="entry name" value="ADH-like_N"/>
</dbReference>
<name>A0ABW6XTC6_9ACTN</name>
<dbReference type="Pfam" id="PF08659">
    <property type="entry name" value="KR"/>
    <property type="match status" value="1"/>
</dbReference>
<evidence type="ECO:0000256" key="3">
    <source>
        <dbReference type="ARBA" id="ARBA00022553"/>
    </source>
</evidence>
<dbReference type="PROSITE" id="PS50075">
    <property type="entry name" value="CARRIER"/>
    <property type="match status" value="2"/>
</dbReference>
<evidence type="ECO:0000256" key="5">
    <source>
        <dbReference type="ARBA" id="ARBA00023194"/>
    </source>
</evidence>
<feature type="domain" description="Carrier" evidence="10">
    <location>
        <begin position="966"/>
        <end position="1041"/>
    </location>
</feature>
<evidence type="ECO:0000259" key="11">
    <source>
        <dbReference type="PROSITE" id="PS52004"/>
    </source>
</evidence>
<feature type="region of interest" description="Disordered" evidence="9">
    <location>
        <begin position="930"/>
        <end position="958"/>
    </location>
</feature>
<dbReference type="SUPFAM" id="SSF51735">
    <property type="entry name" value="NAD(P)-binding Rossmann-fold domains"/>
    <property type="match status" value="3"/>
</dbReference>
<dbReference type="InterPro" id="IPR020843">
    <property type="entry name" value="ER"/>
</dbReference>
<evidence type="ECO:0000256" key="4">
    <source>
        <dbReference type="ARBA" id="ARBA00022679"/>
    </source>
</evidence>
<dbReference type="InterPro" id="IPR049551">
    <property type="entry name" value="PKS_DH_C"/>
</dbReference>
<dbReference type="InterPro" id="IPR016036">
    <property type="entry name" value="Malonyl_transacylase_ACP-bd"/>
</dbReference>
<dbReference type="InterPro" id="IPR016039">
    <property type="entry name" value="Thiolase-like"/>
</dbReference>
<evidence type="ECO:0000256" key="9">
    <source>
        <dbReference type="SAM" id="MobiDB-lite"/>
    </source>
</evidence>
<feature type="domain" description="Carrier" evidence="10">
    <location>
        <begin position="3028"/>
        <end position="3103"/>
    </location>
</feature>
<dbReference type="Pfam" id="PF00550">
    <property type="entry name" value="PP-binding"/>
    <property type="match status" value="2"/>
</dbReference>
<keyword evidence="5" id="KW-0045">Antibiotic biosynthesis</keyword>
<dbReference type="Pfam" id="PF13602">
    <property type="entry name" value="ADH_zinc_N_2"/>
    <property type="match status" value="1"/>
</dbReference>
<comment type="caution">
    <text evidence="13">The sequence shown here is derived from an EMBL/GenBank/DDBJ whole genome shotgun (WGS) entry which is preliminary data.</text>
</comment>
<dbReference type="Proteomes" id="UP001602370">
    <property type="component" value="Unassembled WGS sequence"/>
</dbReference>
<dbReference type="InterPro" id="IPR020841">
    <property type="entry name" value="PKS_Beta-ketoAc_synthase_dom"/>
</dbReference>
<keyword evidence="14" id="KW-1185">Reference proteome</keyword>
<dbReference type="SMART" id="SM00829">
    <property type="entry name" value="PKS_ER"/>
    <property type="match status" value="1"/>
</dbReference>
<dbReference type="SUPFAM" id="SSF47336">
    <property type="entry name" value="ACP-like"/>
    <property type="match status" value="2"/>
</dbReference>
<dbReference type="InterPro" id="IPR001227">
    <property type="entry name" value="Ac_transferase_dom_sf"/>
</dbReference>
<dbReference type="InterPro" id="IPR006162">
    <property type="entry name" value="Ppantetheine_attach_site"/>
</dbReference>
<keyword evidence="6" id="KW-0511">Multifunctional enzyme</keyword>
<dbReference type="InterPro" id="IPR049900">
    <property type="entry name" value="PKS_mFAS_DH"/>
</dbReference>
<organism evidence="13 14">
    <name type="scientific">Streptomyces flavochromogenes</name>
    <dbReference type="NCBI Taxonomy" id="68199"/>
    <lineage>
        <taxon>Bacteria</taxon>
        <taxon>Bacillati</taxon>
        <taxon>Actinomycetota</taxon>
        <taxon>Actinomycetes</taxon>
        <taxon>Kitasatosporales</taxon>
        <taxon>Streptomycetaceae</taxon>
        <taxon>Streptomyces</taxon>
    </lineage>
</organism>
<dbReference type="Pfam" id="PF00109">
    <property type="entry name" value="ketoacyl-synt"/>
    <property type="match status" value="2"/>
</dbReference>